<evidence type="ECO:0000259" key="1">
    <source>
        <dbReference type="Pfam" id="PF01968"/>
    </source>
</evidence>
<reference evidence="2" key="2">
    <citation type="submission" date="2020-09" db="EMBL/GenBank/DDBJ databases">
        <authorList>
            <person name="Sun Q."/>
            <person name="Zhou Y."/>
        </authorList>
    </citation>
    <scope>NUCLEOTIDE SEQUENCE</scope>
    <source>
        <strain evidence="2">CGMCC 1.15493</strain>
    </source>
</reference>
<dbReference type="EMBL" id="BMJJ01000013">
    <property type="protein sequence ID" value="GGD36370.1"/>
    <property type="molecule type" value="Genomic_DNA"/>
</dbReference>
<dbReference type="SUPFAM" id="SSF53067">
    <property type="entry name" value="Actin-like ATPase domain"/>
    <property type="match status" value="1"/>
</dbReference>
<dbReference type="AlphaFoldDB" id="A0A917DGW2"/>
<dbReference type="Gene3D" id="3.30.420.40">
    <property type="match status" value="1"/>
</dbReference>
<comment type="caution">
    <text evidence="2">The sequence shown here is derived from an EMBL/GenBank/DDBJ whole genome shotgun (WGS) entry which is preliminary data.</text>
</comment>
<dbReference type="Proteomes" id="UP000613160">
    <property type="component" value="Unassembled WGS sequence"/>
</dbReference>
<sequence length="342" mass="35808">MTRTLGWDVGGAHLKAALAENGEIRRVWQLPTPLWKGLDPLEQALAAILAEAGEVSGHAVTMTGELSDVFTERGEGVAALTAIVTRHLGQGVRLYAGSLGLLPAEAHAAHVGKIASANWHASAGLVAARIEAALFVDMGSTTTDIVPVTEGAVVAHGETDAERLLAGELVYQGYTRTALMAVADRVAFAGGQTPIMAELFATMADVQRILGVLDEDDDQHAAADGKEKTVTASRARLGRMIGRDASEADEASFEHLARAFAEAQVRRIHDAALQVLSRGTLPGQAPLVVAGAGRPVLKRLAARLDRGVVDFADLIDCRSELRDDTCRAAPAAALAILAQEAG</sequence>
<reference evidence="2" key="1">
    <citation type="journal article" date="2014" name="Int. J. Syst. Evol. Microbiol.">
        <title>Complete genome sequence of Corynebacterium casei LMG S-19264T (=DSM 44701T), isolated from a smear-ripened cheese.</title>
        <authorList>
            <consortium name="US DOE Joint Genome Institute (JGI-PGF)"/>
            <person name="Walter F."/>
            <person name="Albersmeier A."/>
            <person name="Kalinowski J."/>
            <person name="Ruckert C."/>
        </authorList>
    </citation>
    <scope>NUCLEOTIDE SEQUENCE</scope>
    <source>
        <strain evidence="2">CGMCC 1.15493</strain>
    </source>
</reference>
<dbReference type="InterPro" id="IPR002821">
    <property type="entry name" value="Hydantoinase_A"/>
</dbReference>
<keyword evidence="3" id="KW-1185">Reference proteome</keyword>
<protein>
    <submittedName>
        <fullName evidence="2">ATP synthase subunit C</fullName>
    </submittedName>
</protein>
<proteinExistence type="predicted"/>
<dbReference type="GO" id="GO:0016787">
    <property type="term" value="F:hydrolase activity"/>
    <property type="evidence" value="ECO:0007669"/>
    <property type="project" value="InterPro"/>
</dbReference>
<dbReference type="RefSeq" id="WP_188854625.1">
    <property type="nucleotide sequence ID" value="NZ_BMJJ01000013.1"/>
</dbReference>
<evidence type="ECO:0000313" key="2">
    <source>
        <dbReference type="EMBL" id="GGD36370.1"/>
    </source>
</evidence>
<accession>A0A917DGW2</accession>
<name>A0A917DGW2_9HYPH</name>
<feature type="domain" description="Hydantoinase A/oxoprolinase" evidence="1">
    <location>
        <begin position="58"/>
        <end position="304"/>
    </location>
</feature>
<dbReference type="Gene3D" id="3.30.420.190">
    <property type="entry name" value="conserved archaeal protein q6m145"/>
    <property type="match status" value="1"/>
</dbReference>
<dbReference type="Pfam" id="PF01968">
    <property type="entry name" value="Hydantoinase_A"/>
    <property type="match status" value="1"/>
</dbReference>
<gene>
    <name evidence="2" type="ORF">GCM10011335_44170</name>
</gene>
<organism evidence="2 3">
    <name type="scientific">Aureimonas glaciei</name>
    <dbReference type="NCBI Taxonomy" id="1776957"/>
    <lineage>
        <taxon>Bacteria</taxon>
        <taxon>Pseudomonadati</taxon>
        <taxon>Pseudomonadota</taxon>
        <taxon>Alphaproteobacteria</taxon>
        <taxon>Hyphomicrobiales</taxon>
        <taxon>Aurantimonadaceae</taxon>
        <taxon>Aureimonas</taxon>
    </lineage>
</organism>
<evidence type="ECO:0000313" key="3">
    <source>
        <dbReference type="Proteomes" id="UP000613160"/>
    </source>
</evidence>
<dbReference type="InterPro" id="IPR002756">
    <property type="entry name" value="MfnF"/>
</dbReference>
<dbReference type="NCBIfam" id="TIGR03123">
    <property type="entry name" value="one_C_unchar_1"/>
    <property type="match status" value="1"/>
</dbReference>
<dbReference type="InterPro" id="IPR043129">
    <property type="entry name" value="ATPase_NBD"/>
</dbReference>